<dbReference type="SUPFAM" id="SSF69318">
    <property type="entry name" value="Integrin alpha N-terminal domain"/>
    <property type="match status" value="1"/>
</dbReference>
<name>A0AA88XIG8_PINIB</name>
<comment type="similarity">
    <text evidence="2">Belongs to the TIP family.</text>
</comment>
<evidence type="ECO:0000256" key="4">
    <source>
        <dbReference type="ARBA" id="ARBA00022989"/>
    </source>
</evidence>
<evidence type="ECO:0000313" key="10">
    <source>
        <dbReference type="Proteomes" id="UP001186944"/>
    </source>
</evidence>
<proteinExistence type="inferred from homology"/>
<gene>
    <name evidence="9" type="ORF">FSP39_011271</name>
</gene>
<dbReference type="PANTHER" id="PTHR13412:SF0">
    <property type="entry name" value="T-CELL IMMUNOMODULATORY PROTEIN"/>
    <property type="match status" value="1"/>
</dbReference>
<dbReference type="InterPro" id="IPR028994">
    <property type="entry name" value="Integrin_alpha_N"/>
</dbReference>
<dbReference type="EMBL" id="VSWD01000012">
    <property type="protein sequence ID" value="KAK3085956.1"/>
    <property type="molecule type" value="Genomic_DNA"/>
</dbReference>
<evidence type="ECO:0000259" key="8">
    <source>
        <dbReference type="Pfam" id="PF23122"/>
    </source>
</evidence>
<dbReference type="InterPro" id="IPR057089">
    <property type="entry name" value="C2_TIP"/>
</dbReference>
<comment type="caution">
    <text evidence="9">The sequence shown here is derived from an EMBL/GenBank/DDBJ whole genome shotgun (WGS) entry which is preliminary data.</text>
</comment>
<feature type="domain" description="T-cell immunomodulatory protein TIP C2" evidence="8">
    <location>
        <begin position="207"/>
        <end position="307"/>
    </location>
</feature>
<protein>
    <recommendedName>
        <fullName evidence="8">T-cell immunomodulatory protein TIP C2 domain-containing protein</fullName>
    </recommendedName>
</protein>
<evidence type="ECO:0000256" key="7">
    <source>
        <dbReference type="SAM" id="Phobius"/>
    </source>
</evidence>
<dbReference type="InterPro" id="IPR024881">
    <property type="entry name" value="Tip"/>
</dbReference>
<evidence type="ECO:0000256" key="6">
    <source>
        <dbReference type="ARBA" id="ARBA00023180"/>
    </source>
</evidence>
<accession>A0AA88XIG8</accession>
<evidence type="ECO:0000313" key="9">
    <source>
        <dbReference type="EMBL" id="KAK3085956.1"/>
    </source>
</evidence>
<evidence type="ECO:0000256" key="2">
    <source>
        <dbReference type="ARBA" id="ARBA00006496"/>
    </source>
</evidence>
<dbReference type="Proteomes" id="UP001186944">
    <property type="component" value="Unassembled WGS sequence"/>
</dbReference>
<keyword evidence="3 7" id="KW-0812">Transmembrane</keyword>
<sequence length="359" mass="40030">MLYGVSQRNIPLAQSSTSASLLQYLVNLCLVTHPENNKPQIEQWINTWITLPVEFYGQSKLWGFVPPVLSSDVGYNPISLRVGDFNLDGYPDLLGVIKNTSSKGVTIQQAVLFENIPCSGPNCAGSERTFRIDFNTQLHPQSQMAIIPAFFDYLEDGVLDILVTTQSKDKGLHVHLLQQDFTDDACFLKVMVVSGLCFDDCPSNREPYGVNQWGPVVRYSTLNTNGKMQTALASQLTQSAYCPMQLPFTVFGLGQTPNFIENFEVGIPHPLSEAPRHKSWTSIIPNSQLIIIPYPNNKPSSWVNKLFVTPSRLVLLTGAALLGTCGFIAGIVGILHWREKVEDKREKLQEAHKFHFDAM</sequence>
<keyword evidence="6" id="KW-0325">Glycoprotein</keyword>
<dbReference type="AlphaFoldDB" id="A0AA88XIG8"/>
<dbReference type="Pfam" id="PF23122">
    <property type="entry name" value="C2_ITFG1"/>
    <property type="match status" value="1"/>
</dbReference>
<keyword evidence="10" id="KW-1185">Reference proteome</keyword>
<evidence type="ECO:0000256" key="3">
    <source>
        <dbReference type="ARBA" id="ARBA00022692"/>
    </source>
</evidence>
<evidence type="ECO:0000256" key="5">
    <source>
        <dbReference type="ARBA" id="ARBA00023136"/>
    </source>
</evidence>
<comment type="subcellular location">
    <subcellularLocation>
        <location evidence="1">Membrane</location>
        <topology evidence="1">Single-pass type I membrane protein</topology>
    </subcellularLocation>
</comment>
<feature type="transmembrane region" description="Helical" evidence="7">
    <location>
        <begin position="313"/>
        <end position="337"/>
    </location>
</feature>
<dbReference type="GO" id="GO:0005886">
    <property type="term" value="C:plasma membrane"/>
    <property type="evidence" value="ECO:0007669"/>
    <property type="project" value="TreeGrafter"/>
</dbReference>
<keyword evidence="4 7" id="KW-1133">Transmembrane helix</keyword>
<evidence type="ECO:0000256" key="1">
    <source>
        <dbReference type="ARBA" id="ARBA00004479"/>
    </source>
</evidence>
<organism evidence="9 10">
    <name type="scientific">Pinctada imbricata</name>
    <name type="common">Atlantic pearl-oyster</name>
    <name type="synonym">Pinctada martensii</name>
    <dbReference type="NCBI Taxonomy" id="66713"/>
    <lineage>
        <taxon>Eukaryota</taxon>
        <taxon>Metazoa</taxon>
        <taxon>Spiralia</taxon>
        <taxon>Lophotrochozoa</taxon>
        <taxon>Mollusca</taxon>
        <taxon>Bivalvia</taxon>
        <taxon>Autobranchia</taxon>
        <taxon>Pteriomorphia</taxon>
        <taxon>Pterioida</taxon>
        <taxon>Pterioidea</taxon>
        <taxon>Pteriidae</taxon>
        <taxon>Pinctada</taxon>
    </lineage>
</organism>
<keyword evidence="5 7" id="KW-0472">Membrane</keyword>
<dbReference type="PANTHER" id="PTHR13412">
    <property type="entry name" value="T-CELL IMMUNOMODULATORY PROTEIN HOMOLOG"/>
    <property type="match status" value="1"/>
</dbReference>
<reference evidence="9" key="1">
    <citation type="submission" date="2019-08" db="EMBL/GenBank/DDBJ databases">
        <title>The improved chromosome-level genome for the pearl oyster Pinctada fucata martensii using PacBio sequencing and Hi-C.</title>
        <authorList>
            <person name="Zheng Z."/>
        </authorList>
    </citation>
    <scope>NUCLEOTIDE SEQUENCE</scope>
    <source>
        <strain evidence="9">ZZ-2019</strain>
        <tissue evidence="9">Adductor muscle</tissue>
    </source>
</reference>